<accession>A0A2H3CAR1</accession>
<dbReference type="InParanoid" id="A0A2H3CAR1"/>
<dbReference type="EMBL" id="KZ293904">
    <property type="protein sequence ID" value="PBK78980.1"/>
    <property type="molecule type" value="Genomic_DNA"/>
</dbReference>
<reference evidence="2" key="1">
    <citation type="journal article" date="2017" name="Nat. Ecol. Evol.">
        <title>Genome expansion and lineage-specific genetic innovations in the forest pathogenic fungi Armillaria.</title>
        <authorList>
            <person name="Sipos G."/>
            <person name="Prasanna A.N."/>
            <person name="Walter M.C."/>
            <person name="O'Connor E."/>
            <person name="Balint B."/>
            <person name="Krizsan K."/>
            <person name="Kiss B."/>
            <person name="Hess J."/>
            <person name="Varga T."/>
            <person name="Slot J."/>
            <person name="Riley R."/>
            <person name="Boka B."/>
            <person name="Rigling D."/>
            <person name="Barry K."/>
            <person name="Lee J."/>
            <person name="Mihaltcheva S."/>
            <person name="LaButti K."/>
            <person name="Lipzen A."/>
            <person name="Waldron R."/>
            <person name="Moloney N.M."/>
            <person name="Sperisen C."/>
            <person name="Kredics L."/>
            <person name="Vagvoelgyi C."/>
            <person name="Patrignani A."/>
            <person name="Fitzpatrick D."/>
            <person name="Nagy I."/>
            <person name="Doyle S."/>
            <person name="Anderson J.B."/>
            <person name="Grigoriev I.V."/>
            <person name="Gueldener U."/>
            <person name="Muensterkoetter M."/>
            <person name="Nagy L.G."/>
        </authorList>
    </citation>
    <scope>NUCLEOTIDE SEQUENCE [LARGE SCALE GENOMIC DNA]</scope>
    <source>
        <strain evidence="2">Ar21-2</strain>
    </source>
</reference>
<organism evidence="1 2">
    <name type="scientific">Armillaria gallica</name>
    <name type="common">Bulbous honey fungus</name>
    <name type="synonym">Armillaria bulbosa</name>
    <dbReference type="NCBI Taxonomy" id="47427"/>
    <lineage>
        <taxon>Eukaryota</taxon>
        <taxon>Fungi</taxon>
        <taxon>Dikarya</taxon>
        <taxon>Basidiomycota</taxon>
        <taxon>Agaricomycotina</taxon>
        <taxon>Agaricomycetes</taxon>
        <taxon>Agaricomycetidae</taxon>
        <taxon>Agaricales</taxon>
        <taxon>Marasmiineae</taxon>
        <taxon>Physalacriaceae</taxon>
        <taxon>Armillaria</taxon>
    </lineage>
</organism>
<sequence>MLCHPCSSGCAPVPDPFPTVLNHVLKINIYSIKSRPPPLSHPNSNVPILSHAIMDITDHELNAILTQICHAKGRKITVILDCCYSSGLTRRPSTTGVRSVPELERGALDDALRIANNSMCGLPGYRCVLDTHGTQIWILT</sequence>
<evidence type="ECO:0000313" key="1">
    <source>
        <dbReference type="EMBL" id="PBK78980.1"/>
    </source>
</evidence>
<protein>
    <submittedName>
        <fullName evidence="1">Uncharacterized protein</fullName>
    </submittedName>
</protein>
<name>A0A2H3CAR1_ARMGA</name>
<dbReference type="Proteomes" id="UP000217790">
    <property type="component" value="Unassembled WGS sequence"/>
</dbReference>
<proteinExistence type="predicted"/>
<evidence type="ECO:0000313" key="2">
    <source>
        <dbReference type="Proteomes" id="UP000217790"/>
    </source>
</evidence>
<dbReference type="Gene3D" id="3.40.50.1460">
    <property type="match status" value="1"/>
</dbReference>
<dbReference type="AlphaFoldDB" id="A0A2H3CAR1"/>
<keyword evidence="2" id="KW-1185">Reference proteome</keyword>
<dbReference type="OrthoDB" id="10255174at2759"/>
<gene>
    <name evidence="1" type="ORF">ARMGADRAFT_1093588</name>
</gene>